<dbReference type="PROSITE" id="PS00671">
    <property type="entry name" value="D_2_HYDROXYACID_DH_3"/>
    <property type="match status" value="1"/>
</dbReference>
<accession>A0A7V3ZKI1</accession>
<dbReference type="InterPro" id="IPR006139">
    <property type="entry name" value="D-isomer_2_OHA_DH_cat_dom"/>
</dbReference>
<dbReference type="Gene3D" id="3.40.50.720">
    <property type="entry name" value="NAD(P)-binding Rossmann-like Domain"/>
    <property type="match status" value="2"/>
</dbReference>
<proteinExistence type="inferred from homology"/>
<evidence type="ECO:0000256" key="2">
    <source>
        <dbReference type="ARBA" id="ARBA00023002"/>
    </source>
</evidence>
<dbReference type="CDD" id="cd12172">
    <property type="entry name" value="PGDH_like_2"/>
    <property type="match status" value="1"/>
</dbReference>
<dbReference type="GO" id="GO:0051287">
    <property type="term" value="F:NAD binding"/>
    <property type="evidence" value="ECO:0007669"/>
    <property type="project" value="InterPro"/>
</dbReference>
<dbReference type="GO" id="GO:0016618">
    <property type="term" value="F:hydroxypyruvate reductase [NAD(P)H] activity"/>
    <property type="evidence" value="ECO:0007669"/>
    <property type="project" value="TreeGrafter"/>
</dbReference>
<sequence length="318" mass="35742">MFLFKVLITPRSFEKIKDKFEEVFKEEGIEVMLNPFGRVLTEEEMRELIRDVDGLIVGIDPVTSKVLKNANKLKVISKYGVGVDNIDILEAKKRNIVVTNTPGANSNAVAELTVGLIINVLRKINLSDKKTREGRWDRFIGNELSEKTLGVIGTGSIGRRVIELLKGFNLRVLCFDKYPDYEWASKEKVFYVTLDELLRSSDVVSIHVPLTEETYHMISEKELRMMKKNAVLINTSRGGIVDEDALYRFLKEGRISGAGLDVFEKEPPQNSPLLQLDNVVVTSHIGAHTEEAVANMAKLAVENLLLALKGREPLSRVC</sequence>
<dbReference type="InterPro" id="IPR029752">
    <property type="entry name" value="D-isomer_DH_CS1"/>
</dbReference>
<organism evidence="7">
    <name type="scientific">Dictyoglomus thermophilum</name>
    <dbReference type="NCBI Taxonomy" id="14"/>
    <lineage>
        <taxon>Bacteria</taxon>
        <taxon>Pseudomonadati</taxon>
        <taxon>Dictyoglomota</taxon>
        <taxon>Dictyoglomia</taxon>
        <taxon>Dictyoglomales</taxon>
        <taxon>Dictyoglomaceae</taxon>
        <taxon>Dictyoglomus</taxon>
    </lineage>
</organism>
<comment type="caution">
    <text evidence="7">The sequence shown here is derived from an EMBL/GenBank/DDBJ whole genome shotgun (WGS) entry which is preliminary data.</text>
</comment>
<dbReference type="InterPro" id="IPR029753">
    <property type="entry name" value="D-isomer_DH_CS"/>
</dbReference>
<dbReference type="Pfam" id="PF02826">
    <property type="entry name" value="2-Hacid_dh_C"/>
    <property type="match status" value="1"/>
</dbReference>
<reference evidence="7" key="1">
    <citation type="journal article" date="2020" name="mSystems">
        <title>Genome- and Community-Level Interaction Insights into Carbon Utilization and Element Cycling Functions of Hydrothermarchaeota in Hydrothermal Sediment.</title>
        <authorList>
            <person name="Zhou Z."/>
            <person name="Liu Y."/>
            <person name="Xu W."/>
            <person name="Pan J."/>
            <person name="Luo Z.H."/>
            <person name="Li M."/>
        </authorList>
    </citation>
    <scope>NUCLEOTIDE SEQUENCE [LARGE SCALE GENOMIC DNA]</scope>
    <source>
        <strain evidence="7">SpSt-70</strain>
    </source>
</reference>
<dbReference type="PANTHER" id="PTHR10996:SF283">
    <property type="entry name" value="GLYOXYLATE_HYDROXYPYRUVATE REDUCTASE B"/>
    <property type="match status" value="1"/>
</dbReference>
<keyword evidence="3" id="KW-0520">NAD</keyword>
<dbReference type="GO" id="GO:0030267">
    <property type="term" value="F:glyoxylate reductase (NADPH) activity"/>
    <property type="evidence" value="ECO:0007669"/>
    <property type="project" value="TreeGrafter"/>
</dbReference>
<name>A0A7V3ZKI1_DICTH</name>
<dbReference type="InterPro" id="IPR036291">
    <property type="entry name" value="NAD(P)-bd_dom_sf"/>
</dbReference>
<dbReference type="PROSITE" id="PS00065">
    <property type="entry name" value="D_2_HYDROXYACID_DH_1"/>
    <property type="match status" value="1"/>
</dbReference>
<dbReference type="Pfam" id="PF00389">
    <property type="entry name" value="2-Hacid_dh"/>
    <property type="match status" value="1"/>
</dbReference>
<comment type="similarity">
    <text evidence="1 4">Belongs to the D-isomer specific 2-hydroxyacid dehydrogenase family.</text>
</comment>
<dbReference type="RefSeq" id="WP_041723317.1">
    <property type="nucleotide sequence ID" value="NZ_VTFL01000001.1"/>
</dbReference>
<dbReference type="InterPro" id="IPR006140">
    <property type="entry name" value="D-isomer_DH_NAD-bd"/>
</dbReference>
<dbReference type="EMBL" id="DTDV01000022">
    <property type="protein sequence ID" value="HGK24480.1"/>
    <property type="molecule type" value="Genomic_DNA"/>
</dbReference>
<dbReference type="PANTHER" id="PTHR10996">
    <property type="entry name" value="2-HYDROXYACID DEHYDROGENASE-RELATED"/>
    <property type="match status" value="1"/>
</dbReference>
<dbReference type="GO" id="GO:0005829">
    <property type="term" value="C:cytosol"/>
    <property type="evidence" value="ECO:0007669"/>
    <property type="project" value="TreeGrafter"/>
</dbReference>
<dbReference type="PROSITE" id="PS00670">
    <property type="entry name" value="D_2_HYDROXYACID_DH_2"/>
    <property type="match status" value="1"/>
</dbReference>
<evidence type="ECO:0000256" key="3">
    <source>
        <dbReference type="ARBA" id="ARBA00023027"/>
    </source>
</evidence>
<feature type="domain" description="D-isomer specific 2-hydroxyacid dehydrogenase catalytic" evidence="5">
    <location>
        <begin position="13"/>
        <end position="317"/>
    </location>
</feature>
<dbReference type="InterPro" id="IPR050223">
    <property type="entry name" value="D-isomer_2-hydroxyacid_DH"/>
</dbReference>
<dbReference type="FunFam" id="3.40.50.720:FF:000203">
    <property type="entry name" value="D-3-phosphoglycerate dehydrogenase (SerA)"/>
    <property type="match status" value="1"/>
</dbReference>
<evidence type="ECO:0000313" key="7">
    <source>
        <dbReference type="EMBL" id="HGK24480.1"/>
    </source>
</evidence>
<keyword evidence="2 4" id="KW-0560">Oxidoreductase</keyword>
<gene>
    <name evidence="7" type="ORF">ENU78_08695</name>
</gene>
<dbReference type="SUPFAM" id="SSF51735">
    <property type="entry name" value="NAD(P)-binding Rossmann-fold domains"/>
    <property type="match status" value="1"/>
</dbReference>
<evidence type="ECO:0000259" key="5">
    <source>
        <dbReference type="Pfam" id="PF00389"/>
    </source>
</evidence>
<evidence type="ECO:0000256" key="4">
    <source>
        <dbReference type="RuleBase" id="RU003719"/>
    </source>
</evidence>
<dbReference type="SUPFAM" id="SSF52283">
    <property type="entry name" value="Formate/glycerate dehydrogenase catalytic domain-like"/>
    <property type="match status" value="1"/>
</dbReference>
<feature type="domain" description="D-isomer specific 2-hydroxyacid dehydrogenase NAD-binding" evidence="6">
    <location>
        <begin position="114"/>
        <end position="286"/>
    </location>
</feature>
<evidence type="ECO:0000256" key="1">
    <source>
        <dbReference type="ARBA" id="ARBA00005854"/>
    </source>
</evidence>
<dbReference type="AlphaFoldDB" id="A0A7V3ZKI1"/>
<protein>
    <submittedName>
        <fullName evidence="7">Hydroxyacid dehydrogenase</fullName>
    </submittedName>
</protein>
<evidence type="ECO:0000259" key="6">
    <source>
        <dbReference type="Pfam" id="PF02826"/>
    </source>
</evidence>